<sequence>MKTTKTNLERRGLLKALAVAPVAGVAVAAAPAVASDAAEAKGKQGYRETDHVRRYYASLRGE</sequence>
<evidence type="ECO:0000313" key="2">
    <source>
        <dbReference type="EMBL" id="GAA4878695.1"/>
    </source>
</evidence>
<dbReference type="PROSITE" id="PS51318">
    <property type="entry name" value="TAT"/>
    <property type="match status" value="1"/>
</dbReference>
<reference evidence="3" key="1">
    <citation type="journal article" date="2019" name="Int. J. Syst. Evol. Microbiol.">
        <title>The Global Catalogue of Microorganisms (GCM) 10K type strain sequencing project: providing services to taxonomists for standard genome sequencing and annotation.</title>
        <authorList>
            <consortium name="The Broad Institute Genomics Platform"/>
            <consortium name="The Broad Institute Genome Sequencing Center for Infectious Disease"/>
            <person name="Wu L."/>
            <person name="Ma J."/>
        </authorList>
    </citation>
    <scope>NUCLEOTIDE SEQUENCE [LARGE SCALE GENOMIC DNA]</scope>
    <source>
        <strain evidence="3">JCM 18401</strain>
    </source>
</reference>
<dbReference type="PIRSF" id="PIRSF036704">
    <property type="entry name" value="UCP036704"/>
    <property type="match status" value="1"/>
</dbReference>
<dbReference type="RefSeq" id="WP_345334125.1">
    <property type="nucleotide sequence ID" value="NZ_BAABJZ010000013.1"/>
</dbReference>
<feature type="chain" id="PRO_5045629723" description="Formate dehydrogenase region TAT target" evidence="1">
    <location>
        <begin position="29"/>
        <end position="62"/>
    </location>
</feature>
<dbReference type="NCBIfam" id="TIGR02811">
    <property type="entry name" value="formate_TAT"/>
    <property type="match status" value="1"/>
</dbReference>
<gene>
    <name evidence="2" type="ORF">GCM10023333_10510</name>
</gene>
<dbReference type="InterPro" id="IPR014177">
    <property type="entry name" value="Formate_DH_TAT-contain"/>
</dbReference>
<evidence type="ECO:0000256" key="1">
    <source>
        <dbReference type="SAM" id="SignalP"/>
    </source>
</evidence>
<dbReference type="EMBL" id="BAABJZ010000013">
    <property type="protein sequence ID" value="GAA4878695.1"/>
    <property type="molecule type" value="Genomic_DNA"/>
</dbReference>
<comment type="caution">
    <text evidence="2">The sequence shown here is derived from an EMBL/GenBank/DDBJ whole genome shotgun (WGS) entry which is preliminary data.</text>
</comment>
<proteinExistence type="predicted"/>
<protein>
    <recommendedName>
        <fullName evidence="4">Formate dehydrogenase region TAT target</fullName>
    </recommendedName>
</protein>
<keyword evidence="3" id="KW-1185">Reference proteome</keyword>
<keyword evidence="1" id="KW-0732">Signal</keyword>
<organism evidence="2 3">
    <name type="scientific">Ferrimonas pelagia</name>
    <dbReference type="NCBI Taxonomy" id="1177826"/>
    <lineage>
        <taxon>Bacteria</taxon>
        <taxon>Pseudomonadati</taxon>
        <taxon>Pseudomonadota</taxon>
        <taxon>Gammaproteobacteria</taxon>
        <taxon>Alteromonadales</taxon>
        <taxon>Ferrimonadaceae</taxon>
        <taxon>Ferrimonas</taxon>
    </lineage>
</organism>
<dbReference type="InterPro" id="IPR006311">
    <property type="entry name" value="TAT_signal"/>
</dbReference>
<name>A0ABP9EQV9_9GAMM</name>
<accession>A0ABP9EQV9</accession>
<evidence type="ECO:0000313" key="3">
    <source>
        <dbReference type="Proteomes" id="UP001499988"/>
    </source>
</evidence>
<evidence type="ECO:0008006" key="4">
    <source>
        <dbReference type="Google" id="ProtNLM"/>
    </source>
</evidence>
<feature type="signal peptide" evidence="1">
    <location>
        <begin position="1"/>
        <end position="28"/>
    </location>
</feature>
<dbReference type="Proteomes" id="UP001499988">
    <property type="component" value="Unassembled WGS sequence"/>
</dbReference>